<dbReference type="SMART" id="SM00710">
    <property type="entry name" value="PbH1"/>
    <property type="match status" value="4"/>
</dbReference>
<organism evidence="12 13">
    <name type="scientific">Genlisea aurea</name>
    <dbReference type="NCBI Taxonomy" id="192259"/>
    <lineage>
        <taxon>Eukaryota</taxon>
        <taxon>Viridiplantae</taxon>
        <taxon>Streptophyta</taxon>
        <taxon>Embryophyta</taxon>
        <taxon>Tracheophyta</taxon>
        <taxon>Spermatophyta</taxon>
        <taxon>Magnoliopsida</taxon>
        <taxon>eudicotyledons</taxon>
        <taxon>Gunneridae</taxon>
        <taxon>Pentapetalae</taxon>
        <taxon>asterids</taxon>
        <taxon>lamiids</taxon>
        <taxon>Lamiales</taxon>
        <taxon>Lentibulariaceae</taxon>
        <taxon>Genlisea</taxon>
    </lineage>
</organism>
<reference evidence="12 13" key="1">
    <citation type="journal article" date="2013" name="BMC Genomics">
        <title>The miniature genome of a carnivorous plant Genlisea aurea contains a low number of genes and short non-coding sequences.</title>
        <authorList>
            <person name="Leushkin E.V."/>
            <person name="Sutormin R.A."/>
            <person name="Nabieva E.R."/>
            <person name="Penin A.A."/>
            <person name="Kondrashov A.S."/>
            <person name="Logacheva M.D."/>
        </authorList>
    </citation>
    <scope>NUCLEOTIDE SEQUENCE [LARGE SCALE GENOMIC DNA]</scope>
</reference>
<feature type="chain" id="PRO_5004549438" description="Polygalacturonase" evidence="11">
    <location>
        <begin position="19"/>
        <end position="442"/>
    </location>
</feature>
<dbReference type="SUPFAM" id="SSF51126">
    <property type="entry name" value="Pectin lyase-like"/>
    <property type="match status" value="1"/>
</dbReference>
<evidence type="ECO:0000256" key="2">
    <source>
        <dbReference type="ARBA" id="ARBA00008834"/>
    </source>
</evidence>
<proteinExistence type="inferred from homology"/>
<dbReference type="EMBL" id="AUSU01005664">
    <property type="protein sequence ID" value="EPS63155.1"/>
    <property type="molecule type" value="Genomic_DNA"/>
</dbReference>
<keyword evidence="6 9" id="KW-0326">Glycosidase</keyword>
<feature type="compositionally biased region" description="Basic residues" evidence="10">
    <location>
        <begin position="23"/>
        <end position="33"/>
    </location>
</feature>
<feature type="non-terminal residue" evidence="12">
    <location>
        <position position="1"/>
    </location>
</feature>
<comment type="subcellular location">
    <subcellularLocation>
        <location evidence="1">Secreted</location>
        <location evidence="1">Cell wall</location>
    </subcellularLocation>
</comment>
<evidence type="ECO:0000313" key="13">
    <source>
        <dbReference type="Proteomes" id="UP000015453"/>
    </source>
</evidence>
<dbReference type="Proteomes" id="UP000015453">
    <property type="component" value="Unassembled WGS sequence"/>
</dbReference>
<evidence type="ECO:0008006" key="14">
    <source>
        <dbReference type="Google" id="ProtNLM"/>
    </source>
</evidence>
<dbReference type="FunFam" id="2.160.20.10:FF:000012">
    <property type="entry name" value="Polygalacturonase At1g48100 family"/>
    <property type="match status" value="1"/>
</dbReference>
<keyword evidence="5 9" id="KW-0378">Hydrolase</keyword>
<dbReference type="GO" id="GO:0005975">
    <property type="term" value="P:carbohydrate metabolic process"/>
    <property type="evidence" value="ECO:0007669"/>
    <property type="project" value="InterPro"/>
</dbReference>
<accession>S8C8K9</accession>
<dbReference type="Gene3D" id="2.160.20.10">
    <property type="entry name" value="Single-stranded right-handed beta-helix, Pectin lyase-like"/>
    <property type="match status" value="1"/>
</dbReference>
<comment type="caution">
    <text evidence="12">The sequence shown here is derived from an EMBL/GenBank/DDBJ whole genome shotgun (WGS) entry which is preliminary data.</text>
</comment>
<name>S8C8K9_9LAMI</name>
<keyword evidence="13" id="KW-1185">Reference proteome</keyword>
<evidence type="ECO:0000256" key="1">
    <source>
        <dbReference type="ARBA" id="ARBA00004191"/>
    </source>
</evidence>
<feature type="signal peptide" evidence="11">
    <location>
        <begin position="1"/>
        <end position="18"/>
    </location>
</feature>
<feature type="active site" evidence="8">
    <location>
        <position position="273"/>
    </location>
</feature>
<dbReference type="InterPro" id="IPR011050">
    <property type="entry name" value="Pectin_lyase_fold/virulence"/>
</dbReference>
<evidence type="ECO:0000256" key="7">
    <source>
        <dbReference type="ARBA" id="ARBA00023316"/>
    </source>
</evidence>
<evidence type="ECO:0000256" key="5">
    <source>
        <dbReference type="ARBA" id="ARBA00022801"/>
    </source>
</evidence>
<evidence type="ECO:0000256" key="8">
    <source>
        <dbReference type="PROSITE-ProRule" id="PRU10052"/>
    </source>
</evidence>
<feature type="region of interest" description="Disordered" evidence="10">
    <location>
        <begin position="23"/>
        <end position="42"/>
    </location>
</feature>
<evidence type="ECO:0000256" key="6">
    <source>
        <dbReference type="ARBA" id="ARBA00023295"/>
    </source>
</evidence>
<dbReference type="GO" id="GO:0004650">
    <property type="term" value="F:polygalacturonase activity"/>
    <property type="evidence" value="ECO:0007669"/>
    <property type="project" value="InterPro"/>
</dbReference>
<evidence type="ECO:0000256" key="11">
    <source>
        <dbReference type="SAM" id="SignalP"/>
    </source>
</evidence>
<evidence type="ECO:0000256" key="9">
    <source>
        <dbReference type="RuleBase" id="RU361169"/>
    </source>
</evidence>
<protein>
    <recommendedName>
        <fullName evidence="14">Polygalacturonase</fullName>
    </recommendedName>
</protein>
<dbReference type="AlphaFoldDB" id="S8C8K9"/>
<keyword evidence="3" id="KW-0134">Cell wall</keyword>
<dbReference type="InterPro" id="IPR000743">
    <property type="entry name" value="Glyco_hydro_28"/>
</dbReference>
<gene>
    <name evidence="12" type="ORF">M569_11631</name>
</gene>
<dbReference type="GO" id="GO:0071555">
    <property type="term" value="P:cell wall organization"/>
    <property type="evidence" value="ECO:0007669"/>
    <property type="project" value="UniProtKB-KW"/>
</dbReference>
<evidence type="ECO:0000256" key="4">
    <source>
        <dbReference type="ARBA" id="ARBA00022525"/>
    </source>
</evidence>
<dbReference type="InterPro" id="IPR012334">
    <property type="entry name" value="Pectin_lyas_fold"/>
</dbReference>
<evidence type="ECO:0000256" key="3">
    <source>
        <dbReference type="ARBA" id="ARBA00022512"/>
    </source>
</evidence>
<dbReference type="OrthoDB" id="187139at2759"/>
<comment type="similarity">
    <text evidence="2 9">Belongs to the glycosyl hydrolase 28 family.</text>
</comment>
<dbReference type="PROSITE" id="PS00502">
    <property type="entry name" value="POLYGALACTURONASE"/>
    <property type="match status" value="1"/>
</dbReference>
<keyword evidence="7" id="KW-0961">Cell wall biogenesis/degradation</keyword>
<sequence length="442" mass="47799">LLLLLLVFHLSLAGVVRCRNHHHRRHSSKRNRRAGNGISPALSPANGKVFDVTTFGAVGDSVADDTEAFNAAWNGACGANSGVLLAPAGYKFLVQSTIFTGPCKPGFTFQIEGTIVPPDGPESWPEDLSRRQWLVFYRANDMAIRGGGVIDGRGKKWWNLPCKPHKGGFRVDAPCDSPTAIRFFMSHRVIVEGIKIKHSPQFHVRFDDCAHVHVDSIHITSPFWSPNTDGIHLENSNFVQIYNSRISNGDDCVSIGSGTNNVDIKNVTCGSGHGISIGSLGNHNSLACASNITVRESVIKNSANGVRIKTWQGGSGQVTGVIFDGIFMENVRNPIIIDQFYCLANDCVNRTSAVSVSGVQYRRISGTYSVSAPPMHFGCSDSVPCTNVTLSDIELFPAEGSLVSDPFCWNVYGQIETPTVPPVNCVSEGCPRSFADYNAGIC</sequence>
<dbReference type="Pfam" id="PF00295">
    <property type="entry name" value="Glyco_hydro_28"/>
    <property type="match status" value="1"/>
</dbReference>
<evidence type="ECO:0000256" key="10">
    <source>
        <dbReference type="SAM" id="MobiDB-lite"/>
    </source>
</evidence>
<dbReference type="InterPro" id="IPR006626">
    <property type="entry name" value="PbH1"/>
</dbReference>
<keyword evidence="4" id="KW-0964">Secreted</keyword>
<evidence type="ECO:0000313" key="12">
    <source>
        <dbReference type="EMBL" id="EPS63155.1"/>
    </source>
</evidence>
<keyword evidence="11" id="KW-0732">Signal</keyword>
<dbReference type="PANTHER" id="PTHR31375">
    <property type="match status" value="1"/>
</dbReference>